<dbReference type="AlphaFoldDB" id="A0A9D4H7C8"/>
<proteinExistence type="predicted"/>
<evidence type="ECO:0000256" key="1">
    <source>
        <dbReference type="SAM" id="MobiDB-lite"/>
    </source>
</evidence>
<protein>
    <submittedName>
        <fullName evidence="2">Uncharacterized protein</fullName>
    </submittedName>
</protein>
<reference evidence="2" key="1">
    <citation type="journal article" date="2019" name="bioRxiv">
        <title>The Genome of the Zebra Mussel, Dreissena polymorpha: A Resource for Invasive Species Research.</title>
        <authorList>
            <person name="McCartney M.A."/>
            <person name="Auch B."/>
            <person name="Kono T."/>
            <person name="Mallez S."/>
            <person name="Zhang Y."/>
            <person name="Obille A."/>
            <person name="Becker A."/>
            <person name="Abrahante J.E."/>
            <person name="Garbe J."/>
            <person name="Badalamenti J.P."/>
            <person name="Herman A."/>
            <person name="Mangelson H."/>
            <person name="Liachko I."/>
            <person name="Sullivan S."/>
            <person name="Sone E.D."/>
            <person name="Koren S."/>
            <person name="Silverstein K.A.T."/>
            <person name="Beckman K.B."/>
            <person name="Gohl D.M."/>
        </authorList>
    </citation>
    <scope>NUCLEOTIDE SEQUENCE</scope>
    <source>
        <strain evidence="2">Duluth1</strain>
        <tissue evidence="2">Whole animal</tissue>
    </source>
</reference>
<gene>
    <name evidence="2" type="ORF">DPMN_103144</name>
</gene>
<organism evidence="2 3">
    <name type="scientific">Dreissena polymorpha</name>
    <name type="common">Zebra mussel</name>
    <name type="synonym">Mytilus polymorpha</name>
    <dbReference type="NCBI Taxonomy" id="45954"/>
    <lineage>
        <taxon>Eukaryota</taxon>
        <taxon>Metazoa</taxon>
        <taxon>Spiralia</taxon>
        <taxon>Lophotrochozoa</taxon>
        <taxon>Mollusca</taxon>
        <taxon>Bivalvia</taxon>
        <taxon>Autobranchia</taxon>
        <taxon>Heteroconchia</taxon>
        <taxon>Euheterodonta</taxon>
        <taxon>Imparidentia</taxon>
        <taxon>Neoheterodontei</taxon>
        <taxon>Myida</taxon>
        <taxon>Dreissenoidea</taxon>
        <taxon>Dreissenidae</taxon>
        <taxon>Dreissena</taxon>
    </lineage>
</organism>
<accession>A0A9D4H7C8</accession>
<evidence type="ECO:0000313" key="3">
    <source>
        <dbReference type="Proteomes" id="UP000828390"/>
    </source>
</evidence>
<evidence type="ECO:0000313" key="2">
    <source>
        <dbReference type="EMBL" id="KAH3829913.1"/>
    </source>
</evidence>
<feature type="region of interest" description="Disordered" evidence="1">
    <location>
        <begin position="23"/>
        <end position="82"/>
    </location>
</feature>
<name>A0A9D4H7C8_DREPO</name>
<reference evidence="2" key="2">
    <citation type="submission" date="2020-11" db="EMBL/GenBank/DDBJ databases">
        <authorList>
            <person name="McCartney M.A."/>
            <person name="Auch B."/>
            <person name="Kono T."/>
            <person name="Mallez S."/>
            <person name="Becker A."/>
            <person name="Gohl D.M."/>
            <person name="Silverstein K.A.T."/>
            <person name="Koren S."/>
            <person name="Bechman K.B."/>
            <person name="Herman A."/>
            <person name="Abrahante J.E."/>
            <person name="Garbe J."/>
        </authorList>
    </citation>
    <scope>NUCLEOTIDE SEQUENCE</scope>
    <source>
        <strain evidence="2">Duluth1</strain>
        <tissue evidence="2">Whole animal</tissue>
    </source>
</reference>
<feature type="compositionally biased region" description="Acidic residues" evidence="1">
    <location>
        <begin position="28"/>
        <end position="82"/>
    </location>
</feature>
<comment type="caution">
    <text evidence="2">The sequence shown here is derived from an EMBL/GenBank/DDBJ whole genome shotgun (WGS) entry which is preliminary data.</text>
</comment>
<sequence>MIVRYDMLYKVRESDTGIILSRVIEGNGDNDDNDYDDDDDDDDDDNDDDDIAAAGDDDDDDFDDDEDDDDDNDDDGYDDDDGLMLTLENKKLRAKTSRLISNKDSILDDDSVLESLEASF</sequence>
<keyword evidence="3" id="KW-1185">Reference proteome</keyword>
<dbReference type="Proteomes" id="UP000828390">
    <property type="component" value="Unassembled WGS sequence"/>
</dbReference>
<dbReference type="EMBL" id="JAIWYP010000004">
    <property type="protein sequence ID" value="KAH3829913.1"/>
    <property type="molecule type" value="Genomic_DNA"/>
</dbReference>